<feature type="region of interest" description="Disordered" evidence="1">
    <location>
        <begin position="34"/>
        <end position="94"/>
    </location>
</feature>
<feature type="signal peptide" evidence="2">
    <location>
        <begin position="1"/>
        <end position="21"/>
    </location>
</feature>
<accession>A0ABV7RMY8</accession>
<evidence type="ECO:0000256" key="2">
    <source>
        <dbReference type="SAM" id="SignalP"/>
    </source>
</evidence>
<feature type="compositionally biased region" description="Low complexity" evidence="1">
    <location>
        <begin position="34"/>
        <end position="50"/>
    </location>
</feature>
<evidence type="ECO:0000256" key="1">
    <source>
        <dbReference type="SAM" id="MobiDB-lite"/>
    </source>
</evidence>
<sequence>MNRQTLASVLIAGLFGASAFAASAQSVVAVQAEAQAPTTATADANAPADAQKTKPAFDNNCLRYTGTRIQQRDKNGKPVCNPGPGRAYSKQDLDRTGEIDVADALRKLDPAVY</sequence>
<comment type="caution">
    <text evidence="3">The sequence shown here is derived from an EMBL/GenBank/DDBJ whole genome shotgun (WGS) entry which is preliminary data.</text>
</comment>
<keyword evidence="2" id="KW-0732">Signal</keyword>
<evidence type="ECO:0000313" key="4">
    <source>
        <dbReference type="Proteomes" id="UP001595740"/>
    </source>
</evidence>
<dbReference type="EMBL" id="JBHRXK010000001">
    <property type="protein sequence ID" value="MFC3550224.1"/>
    <property type="molecule type" value="Genomic_DNA"/>
</dbReference>
<dbReference type="Proteomes" id="UP001595740">
    <property type="component" value="Unassembled WGS sequence"/>
</dbReference>
<dbReference type="RefSeq" id="WP_386757832.1">
    <property type="nucleotide sequence ID" value="NZ_JBHRXK010000001.1"/>
</dbReference>
<reference evidence="4" key="1">
    <citation type="journal article" date="2019" name="Int. J. Syst. Evol. Microbiol.">
        <title>The Global Catalogue of Microorganisms (GCM) 10K type strain sequencing project: providing services to taxonomists for standard genome sequencing and annotation.</title>
        <authorList>
            <consortium name="The Broad Institute Genomics Platform"/>
            <consortium name="The Broad Institute Genome Sequencing Center for Infectious Disease"/>
            <person name="Wu L."/>
            <person name="Ma J."/>
        </authorList>
    </citation>
    <scope>NUCLEOTIDE SEQUENCE [LARGE SCALE GENOMIC DNA]</scope>
    <source>
        <strain evidence="4">KCTC 42875</strain>
    </source>
</reference>
<keyword evidence="4" id="KW-1185">Reference proteome</keyword>
<feature type="chain" id="PRO_5046279993" description="EF-hand domain-containing protein" evidence="2">
    <location>
        <begin position="22"/>
        <end position="113"/>
    </location>
</feature>
<proteinExistence type="predicted"/>
<organism evidence="3 4">
    <name type="scientific">Lysobacter cavernae</name>
    <dbReference type="NCBI Taxonomy" id="1685901"/>
    <lineage>
        <taxon>Bacteria</taxon>
        <taxon>Pseudomonadati</taxon>
        <taxon>Pseudomonadota</taxon>
        <taxon>Gammaproteobacteria</taxon>
        <taxon>Lysobacterales</taxon>
        <taxon>Lysobacteraceae</taxon>
        <taxon>Lysobacter</taxon>
    </lineage>
</organism>
<gene>
    <name evidence="3" type="ORF">ACFOLC_04275</name>
</gene>
<evidence type="ECO:0000313" key="3">
    <source>
        <dbReference type="EMBL" id="MFC3550224.1"/>
    </source>
</evidence>
<evidence type="ECO:0008006" key="5">
    <source>
        <dbReference type="Google" id="ProtNLM"/>
    </source>
</evidence>
<name>A0ABV7RMY8_9GAMM</name>
<protein>
    <recommendedName>
        <fullName evidence="5">EF-hand domain-containing protein</fullName>
    </recommendedName>
</protein>